<keyword evidence="1" id="KW-0812">Transmembrane</keyword>
<accession>A0A1S6HPP9</accession>
<proteinExistence type="predicted"/>
<dbReference type="KEGG" id="spsw:Sps_02333"/>
<sequence length="105" mass="11269">MFWFIGAFLIASAIFLFAPEQASVKSEKVSARKSQGHISLFILPVIVLAWLLFTLLDGHNGSYGAAAIGFVLTSCSIAHSKFHKFIIPCACLTAVSLIISVILAT</sequence>
<dbReference type="Proteomes" id="UP000189545">
    <property type="component" value="Chromosome"/>
</dbReference>
<keyword evidence="3" id="KW-1185">Reference proteome</keyword>
<feature type="transmembrane region" description="Helical" evidence="1">
    <location>
        <begin position="63"/>
        <end position="79"/>
    </location>
</feature>
<dbReference type="AlphaFoldDB" id="A0A1S6HPP9"/>
<dbReference type="RefSeq" id="WP_077752652.1">
    <property type="nucleotide sequence ID" value="NZ_CP014782.1"/>
</dbReference>
<name>A0A1S6HPP9_9GAMM</name>
<feature type="transmembrane region" description="Helical" evidence="1">
    <location>
        <begin position="85"/>
        <end position="104"/>
    </location>
</feature>
<dbReference type="OrthoDB" id="6272645at2"/>
<keyword evidence="1" id="KW-1133">Transmembrane helix</keyword>
<gene>
    <name evidence="2" type="ORF">Sps_02333</name>
</gene>
<dbReference type="EMBL" id="CP014782">
    <property type="protein sequence ID" value="AQS37491.1"/>
    <property type="molecule type" value="Genomic_DNA"/>
</dbReference>
<evidence type="ECO:0000256" key="1">
    <source>
        <dbReference type="SAM" id="Phobius"/>
    </source>
</evidence>
<feature type="transmembrane region" description="Helical" evidence="1">
    <location>
        <begin position="38"/>
        <end position="56"/>
    </location>
</feature>
<protein>
    <submittedName>
        <fullName evidence="2">Uncharacterized protein</fullName>
    </submittedName>
</protein>
<dbReference type="STRING" id="225848.Sps_02333"/>
<reference evidence="2 3" key="1">
    <citation type="submission" date="2016-03" db="EMBL/GenBank/DDBJ databases">
        <title>Complete genome sequence of Shewanella psychrophila WP2, a deep sea bacterium isolated from west Pacific sediment.</title>
        <authorList>
            <person name="Xu G."/>
            <person name="Jian H."/>
        </authorList>
    </citation>
    <scope>NUCLEOTIDE SEQUENCE [LARGE SCALE GENOMIC DNA]</scope>
    <source>
        <strain evidence="2 3">WP2</strain>
    </source>
</reference>
<organism evidence="2 3">
    <name type="scientific">Shewanella psychrophila</name>
    <dbReference type="NCBI Taxonomy" id="225848"/>
    <lineage>
        <taxon>Bacteria</taxon>
        <taxon>Pseudomonadati</taxon>
        <taxon>Pseudomonadota</taxon>
        <taxon>Gammaproteobacteria</taxon>
        <taxon>Alteromonadales</taxon>
        <taxon>Shewanellaceae</taxon>
        <taxon>Shewanella</taxon>
    </lineage>
</organism>
<keyword evidence="1" id="KW-0472">Membrane</keyword>
<evidence type="ECO:0000313" key="3">
    <source>
        <dbReference type="Proteomes" id="UP000189545"/>
    </source>
</evidence>
<evidence type="ECO:0000313" key="2">
    <source>
        <dbReference type="EMBL" id="AQS37491.1"/>
    </source>
</evidence>